<feature type="region of interest" description="Disordered" evidence="6">
    <location>
        <begin position="343"/>
        <end position="362"/>
    </location>
</feature>
<dbReference type="PANTHER" id="PTHR47695:SF3">
    <property type="entry name" value="PID DOMAIN-CONTAINING PROTEIN"/>
    <property type="match status" value="1"/>
</dbReference>
<sequence>MINACVVFTYSYTSVLRVSSHVQSTASNNDPFRFQGEGVDFKGKLIGVRDVDEPRGDLMCADAMRRAKMAVKTAGHHKQRIILNISIEGIKIKDEKKVTLYNFPVSRISFIARDTTDARAFGFIFSCSDNKYKFYGIKTAQTADKAVLSIRDMFQIVFEMKKAHLAEVKQKQEGQQNEATRVEDGVRMDNGVAVADLLDLETELQNIEQGVNQLQNIPAFVEDSWPNADAFSNSQTPSAFVNSPFNGSSFCSSSDPFTSKPVIPPSLGAPLAYHLPSTAPLQPSNPWSHLSAVQSAPNFQTTGLICFFSYETNPFASSVVDPVDPFDTQSAHRIIESTGSFQKNGIQWPQNENSAPFPQTRDNKSQWYDTRKVTSLEEAFTKLVDMDALVSGPEIKKNPFDDLINPPKVPIAAMVTHGHPPCIPARTTAPLVFSGANNDPFNDEFFS</sequence>
<dbReference type="Pfam" id="PF00640">
    <property type="entry name" value="PID"/>
    <property type="match status" value="1"/>
</dbReference>
<evidence type="ECO:0000256" key="6">
    <source>
        <dbReference type="SAM" id="MobiDB-lite"/>
    </source>
</evidence>
<evidence type="ECO:0000256" key="1">
    <source>
        <dbReference type="ARBA" id="ARBA00004496"/>
    </source>
</evidence>
<dbReference type="InterPro" id="IPR011993">
    <property type="entry name" value="PH-like_dom_sf"/>
</dbReference>
<dbReference type="Gene3D" id="2.30.29.30">
    <property type="entry name" value="Pleckstrin-homology domain (PH domain)/Phosphotyrosine-binding domain (PTB)"/>
    <property type="match status" value="1"/>
</dbReference>
<dbReference type="CDD" id="cd01215">
    <property type="entry name" value="PTB_Dab"/>
    <property type="match status" value="1"/>
</dbReference>
<dbReference type="GO" id="GO:0030154">
    <property type="term" value="P:cell differentiation"/>
    <property type="evidence" value="ECO:0007669"/>
    <property type="project" value="UniProtKB-KW"/>
</dbReference>
<evidence type="ECO:0000256" key="2">
    <source>
        <dbReference type="ARBA" id="ARBA00022473"/>
    </source>
</evidence>
<reference evidence="8 9" key="2">
    <citation type="submission" date="2018-10" db="EMBL/GenBank/DDBJ databases">
        <authorList>
            <consortium name="Pathogen Informatics"/>
        </authorList>
    </citation>
    <scope>NUCLEOTIDE SEQUENCE [LARGE SCALE GENOMIC DNA]</scope>
</reference>
<evidence type="ECO:0000256" key="5">
    <source>
        <dbReference type="ARBA" id="ARBA00022782"/>
    </source>
</evidence>
<dbReference type="GO" id="GO:0005737">
    <property type="term" value="C:cytoplasm"/>
    <property type="evidence" value="ECO:0007669"/>
    <property type="project" value="UniProtKB-SubCell"/>
</dbReference>
<evidence type="ECO:0000259" key="7">
    <source>
        <dbReference type="PROSITE" id="PS01179"/>
    </source>
</evidence>
<evidence type="ECO:0000256" key="3">
    <source>
        <dbReference type="ARBA" id="ARBA00022490"/>
    </source>
</evidence>
<dbReference type="InterPro" id="IPR048561">
    <property type="entry name" value="Dab_PTB"/>
</dbReference>
<keyword evidence="2" id="KW-0217">Developmental protein</keyword>
<evidence type="ECO:0000313" key="9">
    <source>
        <dbReference type="Proteomes" id="UP000274131"/>
    </source>
</evidence>
<organism evidence="10">
    <name type="scientific">Enterobius vermicularis</name>
    <name type="common">Human pinworm</name>
    <dbReference type="NCBI Taxonomy" id="51028"/>
    <lineage>
        <taxon>Eukaryota</taxon>
        <taxon>Metazoa</taxon>
        <taxon>Ecdysozoa</taxon>
        <taxon>Nematoda</taxon>
        <taxon>Chromadorea</taxon>
        <taxon>Rhabditida</taxon>
        <taxon>Spirurina</taxon>
        <taxon>Oxyuridomorpha</taxon>
        <taxon>Oxyuroidea</taxon>
        <taxon>Oxyuridae</taxon>
        <taxon>Enterobius</taxon>
    </lineage>
</organism>
<dbReference type="STRING" id="51028.A0A0N4V998"/>
<dbReference type="PANTHER" id="PTHR47695">
    <property type="entry name" value="PID DOMAIN-CONTAINING PROTEIN"/>
    <property type="match status" value="1"/>
</dbReference>
<dbReference type="AlphaFoldDB" id="A0A0N4V998"/>
<dbReference type="OrthoDB" id="10069833at2759"/>
<dbReference type="EMBL" id="UXUI01008543">
    <property type="protein sequence ID" value="VDD91771.1"/>
    <property type="molecule type" value="Genomic_DNA"/>
</dbReference>
<evidence type="ECO:0000256" key="4">
    <source>
        <dbReference type="ARBA" id="ARBA00022553"/>
    </source>
</evidence>
<protein>
    <submittedName>
        <fullName evidence="10">PID domain-containing protein</fullName>
    </submittedName>
</protein>
<comment type="subcellular location">
    <subcellularLocation>
        <location evidence="1">Cytoplasm</location>
    </subcellularLocation>
</comment>
<dbReference type="SMART" id="SM00462">
    <property type="entry name" value="PTB"/>
    <property type="match status" value="1"/>
</dbReference>
<name>A0A0N4V998_ENTVE</name>
<proteinExistence type="predicted"/>
<dbReference type="SUPFAM" id="SSF50729">
    <property type="entry name" value="PH domain-like"/>
    <property type="match status" value="1"/>
</dbReference>
<keyword evidence="5" id="KW-0221">Differentiation</keyword>
<dbReference type="WBParaSite" id="EVEC_0000700501-mRNA-1">
    <property type="protein sequence ID" value="EVEC_0000700501-mRNA-1"/>
    <property type="gene ID" value="EVEC_0000700501"/>
</dbReference>
<evidence type="ECO:0000313" key="8">
    <source>
        <dbReference type="EMBL" id="VDD91771.1"/>
    </source>
</evidence>
<dbReference type="PROSITE" id="PS01179">
    <property type="entry name" value="PID"/>
    <property type="match status" value="1"/>
</dbReference>
<feature type="domain" description="PID" evidence="7">
    <location>
        <begin position="36"/>
        <end position="161"/>
    </location>
</feature>
<evidence type="ECO:0000313" key="10">
    <source>
        <dbReference type="WBParaSite" id="EVEC_0000700501-mRNA-1"/>
    </source>
</evidence>
<dbReference type="Proteomes" id="UP000274131">
    <property type="component" value="Unassembled WGS sequence"/>
</dbReference>
<dbReference type="InterPro" id="IPR006020">
    <property type="entry name" value="PTB/PI_dom"/>
</dbReference>
<keyword evidence="4" id="KW-0597">Phosphoprotein</keyword>
<feature type="compositionally biased region" description="Polar residues" evidence="6">
    <location>
        <begin position="343"/>
        <end position="357"/>
    </location>
</feature>
<reference evidence="10" key="1">
    <citation type="submission" date="2017-02" db="UniProtKB">
        <authorList>
            <consortium name="WormBaseParasite"/>
        </authorList>
    </citation>
    <scope>IDENTIFICATION</scope>
</reference>
<keyword evidence="3" id="KW-0963">Cytoplasm</keyword>
<keyword evidence="9" id="KW-1185">Reference proteome</keyword>
<accession>A0A0N4V998</accession>
<gene>
    <name evidence="8" type="ORF">EVEC_LOCUS6522</name>
</gene>